<reference evidence="1 2" key="1">
    <citation type="journal article" date="2024" name="Plant Biotechnol. J.">
        <title>Dendrobium thyrsiflorum genome and its molecular insights into genes involved in important horticultural traits.</title>
        <authorList>
            <person name="Chen B."/>
            <person name="Wang J.Y."/>
            <person name="Zheng P.J."/>
            <person name="Li K.L."/>
            <person name="Liang Y.M."/>
            <person name="Chen X.F."/>
            <person name="Zhang C."/>
            <person name="Zhao X."/>
            <person name="He X."/>
            <person name="Zhang G.Q."/>
            <person name="Liu Z.J."/>
            <person name="Xu Q."/>
        </authorList>
    </citation>
    <scope>NUCLEOTIDE SEQUENCE [LARGE SCALE GENOMIC DNA]</scope>
    <source>
        <strain evidence="1">GZMU011</strain>
    </source>
</reference>
<comment type="caution">
    <text evidence="1">The sequence shown here is derived from an EMBL/GenBank/DDBJ whole genome shotgun (WGS) entry which is preliminary data.</text>
</comment>
<proteinExistence type="predicted"/>
<dbReference type="EMBL" id="JANQDX010000013">
    <property type="protein sequence ID" value="KAL0913609.1"/>
    <property type="molecule type" value="Genomic_DNA"/>
</dbReference>
<sequence>MGVLVPVESGEVGNALDIPARLSASIPDGVDPVAKNVEVRLIDVPISVVLGDVLLAYLDCKPMDNEVMQGDWLVDGNSSTNIEAGEEIDVQEVDSRDNFDLNIIQIAEDAFFKMIGQKKPFLTACLIGNSDSFLYPVQAASELAIPYLSLKFYKQESMKKPDRNKVIDLIDCHMNMLYNIIWKAQFFGIADMGLLYANCINQE</sequence>
<protein>
    <submittedName>
        <fullName evidence="1">Uncharacterized protein</fullName>
    </submittedName>
</protein>
<dbReference type="Proteomes" id="UP001552299">
    <property type="component" value="Unassembled WGS sequence"/>
</dbReference>
<name>A0ABD0ULH2_DENTH</name>
<evidence type="ECO:0000313" key="2">
    <source>
        <dbReference type="Proteomes" id="UP001552299"/>
    </source>
</evidence>
<organism evidence="1 2">
    <name type="scientific">Dendrobium thyrsiflorum</name>
    <name type="common">Pinecone-like raceme dendrobium</name>
    <name type="synonym">Orchid</name>
    <dbReference type="NCBI Taxonomy" id="117978"/>
    <lineage>
        <taxon>Eukaryota</taxon>
        <taxon>Viridiplantae</taxon>
        <taxon>Streptophyta</taxon>
        <taxon>Embryophyta</taxon>
        <taxon>Tracheophyta</taxon>
        <taxon>Spermatophyta</taxon>
        <taxon>Magnoliopsida</taxon>
        <taxon>Liliopsida</taxon>
        <taxon>Asparagales</taxon>
        <taxon>Orchidaceae</taxon>
        <taxon>Epidendroideae</taxon>
        <taxon>Malaxideae</taxon>
        <taxon>Dendrobiinae</taxon>
        <taxon>Dendrobium</taxon>
    </lineage>
</organism>
<evidence type="ECO:0000313" key="1">
    <source>
        <dbReference type="EMBL" id="KAL0913609.1"/>
    </source>
</evidence>
<keyword evidence="2" id="KW-1185">Reference proteome</keyword>
<gene>
    <name evidence="1" type="ORF">M5K25_017082</name>
</gene>
<accession>A0ABD0ULH2</accession>
<dbReference type="AlphaFoldDB" id="A0ABD0ULH2"/>